<dbReference type="InParanoid" id="A0A4W3GYI0"/>
<reference evidence="8" key="2">
    <citation type="journal article" date="2007" name="PLoS Biol.">
        <title>Survey sequencing and comparative analysis of the elephant shark (Callorhinchus milii) genome.</title>
        <authorList>
            <person name="Venkatesh B."/>
            <person name="Kirkness E.F."/>
            <person name="Loh Y.H."/>
            <person name="Halpern A.L."/>
            <person name="Lee A.P."/>
            <person name="Johnson J."/>
            <person name="Dandona N."/>
            <person name="Viswanathan L.D."/>
            <person name="Tay A."/>
            <person name="Venter J.C."/>
            <person name="Strausberg R.L."/>
            <person name="Brenner S."/>
        </authorList>
    </citation>
    <scope>NUCLEOTIDE SEQUENCE [LARGE SCALE GENOMIC DNA]</scope>
</reference>
<dbReference type="AlphaFoldDB" id="A0A4W3GYI0"/>
<dbReference type="Proteomes" id="UP000314986">
    <property type="component" value="Unassembled WGS sequence"/>
</dbReference>
<keyword evidence="3" id="KW-1133">Transmembrane helix</keyword>
<dbReference type="GO" id="GO:0016020">
    <property type="term" value="C:membrane"/>
    <property type="evidence" value="ECO:0007669"/>
    <property type="project" value="UniProtKB-SubCell"/>
</dbReference>
<comment type="subcellular location">
    <subcellularLocation>
        <location evidence="1">Membrane</location>
        <topology evidence="1">Multi-pass membrane protein</topology>
    </subcellularLocation>
</comment>
<evidence type="ECO:0000313" key="7">
    <source>
        <dbReference type="Ensembl" id="ENSCMIP00000008115.1"/>
    </source>
</evidence>
<dbReference type="OMA" id="NLWLMSE"/>
<feature type="domain" description="TLC" evidence="6">
    <location>
        <begin position="1"/>
        <end position="165"/>
    </location>
</feature>
<reference evidence="7" key="5">
    <citation type="submission" date="2025-09" db="UniProtKB">
        <authorList>
            <consortium name="Ensembl"/>
        </authorList>
    </citation>
    <scope>IDENTIFICATION</scope>
</reference>
<dbReference type="PANTHER" id="PTHR13439:SF49">
    <property type="entry name" value="TLC DOMAIN-CONTAINING PROTEIN 4-B"/>
    <property type="match status" value="1"/>
</dbReference>
<evidence type="ECO:0000256" key="2">
    <source>
        <dbReference type="ARBA" id="ARBA00022692"/>
    </source>
</evidence>
<name>A0A4W3GYI0_CALMI</name>
<dbReference type="PROSITE" id="PS50922">
    <property type="entry name" value="TLC"/>
    <property type="match status" value="1"/>
</dbReference>
<proteinExistence type="predicted"/>
<reference evidence="8" key="3">
    <citation type="journal article" date="2014" name="Nature">
        <title>Elephant shark genome provides unique insights into gnathostome evolution.</title>
        <authorList>
            <consortium name="International Elephant Shark Genome Sequencing Consortium"/>
            <person name="Venkatesh B."/>
            <person name="Lee A.P."/>
            <person name="Ravi V."/>
            <person name="Maurya A.K."/>
            <person name="Lian M.M."/>
            <person name="Swann J.B."/>
            <person name="Ohta Y."/>
            <person name="Flajnik M.F."/>
            <person name="Sutoh Y."/>
            <person name="Kasahara M."/>
            <person name="Hoon S."/>
            <person name="Gangu V."/>
            <person name="Roy S.W."/>
            <person name="Irimia M."/>
            <person name="Korzh V."/>
            <person name="Kondrychyn I."/>
            <person name="Lim Z.W."/>
            <person name="Tay B.H."/>
            <person name="Tohari S."/>
            <person name="Kong K.W."/>
            <person name="Ho S."/>
            <person name="Lorente-Galdos B."/>
            <person name="Quilez J."/>
            <person name="Marques-Bonet T."/>
            <person name="Raney B.J."/>
            <person name="Ingham P.W."/>
            <person name="Tay A."/>
            <person name="Hillier L.W."/>
            <person name="Minx P."/>
            <person name="Boehm T."/>
            <person name="Wilson R.K."/>
            <person name="Brenner S."/>
            <person name="Warren W.C."/>
        </authorList>
    </citation>
    <scope>NUCLEOTIDE SEQUENCE [LARGE SCALE GENOMIC DNA]</scope>
</reference>
<evidence type="ECO:0000256" key="1">
    <source>
        <dbReference type="ARBA" id="ARBA00004141"/>
    </source>
</evidence>
<dbReference type="Ensembl" id="ENSCMIT00000008350.1">
    <property type="protein sequence ID" value="ENSCMIP00000008115.1"/>
    <property type="gene ID" value="ENSCMIG00000004376.1"/>
</dbReference>
<dbReference type="InterPro" id="IPR050846">
    <property type="entry name" value="TLCD"/>
</dbReference>
<dbReference type="STRING" id="7868.ENSCMIP00000008115"/>
<dbReference type="GeneTree" id="ENSGT01010000222313"/>
<dbReference type="GO" id="GO:0005783">
    <property type="term" value="C:endoplasmic reticulum"/>
    <property type="evidence" value="ECO:0007669"/>
    <property type="project" value="TreeGrafter"/>
</dbReference>
<evidence type="ECO:0000256" key="5">
    <source>
        <dbReference type="PROSITE-ProRule" id="PRU00205"/>
    </source>
</evidence>
<dbReference type="PANTHER" id="PTHR13439">
    <property type="entry name" value="CT120 PROTEIN"/>
    <property type="match status" value="1"/>
</dbReference>
<keyword evidence="4 5" id="KW-0472">Membrane</keyword>
<organism evidence="7 8">
    <name type="scientific">Callorhinchus milii</name>
    <name type="common">Ghost shark</name>
    <dbReference type="NCBI Taxonomy" id="7868"/>
    <lineage>
        <taxon>Eukaryota</taxon>
        <taxon>Metazoa</taxon>
        <taxon>Chordata</taxon>
        <taxon>Craniata</taxon>
        <taxon>Vertebrata</taxon>
        <taxon>Chondrichthyes</taxon>
        <taxon>Holocephali</taxon>
        <taxon>Chimaeriformes</taxon>
        <taxon>Callorhinchidae</taxon>
        <taxon>Callorhinchus</taxon>
    </lineage>
</organism>
<evidence type="ECO:0000256" key="4">
    <source>
        <dbReference type="ARBA" id="ARBA00023136"/>
    </source>
</evidence>
<dbReference type="GO" id="GO:0055088">
    <property type="term" value="P:lipid homeostasis"/>
    <property type="evidence" value="ECO:0007669"/>
    <property type="project" value="TreeGrafter"/>
</dbReference>
<reference evidence="7" key="4">
    <citation type="submission" date="2025-08" db="UniProtKB">
        <authorList>
            <consortium name="Ensembl"/>
        </authorList>
    </citation>
    <scope>IDENTIFICATION</scope>
</reference>
<accession>A0A4W3GYI0</accession>
<sequence>PLPDISQTGHPALGRPKVVPFPPPTWFSRLRNFPRTFPTRELFHILHVFLPQNRGLLPYFANFRLIAELSTPFVNQRWFFEVLGFPRTKTLAMLNGVAMAGTFFLVRIAVIPSYYHKVVDTFGTEGFERLGLGPQCAWLTSSISLDVLNVIWMYKIGRGCCKILLRFRSRKPSRLLLAEKVQ</sequence>
<keyword evidence="2 5" id="KW-0812">Transmembrane</keyword>
<dbReference type="InterPro" id="IPR006634">
    <property type="entry name" value="TLC-dom"/>
</dbReference>
<dbReference type="Pfam" id="PF03798">
    <property type="entry name" value="TRAM_LAG1_CLN8"/>
    <property type="match status" value="1"/>
</dbReference>
<evidence type="ECO:0000313" key="8">
    <source>
        <dbReference type="Proteomes" id="UP000314986"/>
    </source>
</evidence>
<protein>
    <submittedName>
        <fullName evidence="7">Transmembrane protein 56-A-like</fullName>
    </submittedName>
</protein>
<reference evidence="8" key="1">
    <citation type="journal article" date="2006" name="Science">
        <title>Ancient noncoding elements conserved in the human genome.</title>
        <authorList>
            <person name="Venkatesh B."/>
            <person name="Kirkness E.F."/>
            <person name="Loh Y.H."/>
            <person name="Halpern A.L."/>
            <person name="Lee A.P."/>
            <person name="Johnson J."/>
            <person name="Dandona N."/>
            <person name="Viswanathan L.D."/>
            <person name="Tay A."/>
            <person name="Venter J.C."/>
            <person name="Strausberg R.L."/>
            <person name="Brenner S."/>
        </authorList>
    </citation>
    <scope>NUCLEOTIDE SEQUENCE [LARGE SCALE GENOMIC DNA]</scope>
</reference>
<evidence type="ECO:0000259" key="6">
    <source>
        <dbReference type="PROSITE" id="PS50922"/>
    </source>
</evidence>
<keyword evidence="8" id="KW-1185">Reference proteome</keyword>
<evidence type="ECO:0000256" key="3">
    <source>
        <dbReference type="ARBA" id="ARBA00022989"/>
    </source>
</evidence>